<comment type="caution">
    <text evidence="3">The sequence shown here is derived from an EMBL/GenBank/DDBJ whole genome shotgun (WGS) entry which is preliminary data.</text>
</comment>
<dbReference type="Proteomes" id="UP001055091">
    <property type="component" value="Unassembled WGS sequence"/>
</dbReference>
<feature type="transmembrane region" description="Helical" evidence="1">
    <location>
        <begin position="297"/>
        <end position="317"/>
    </location>
</feature>
<evidence type="ECO:0000256" key="1">
    <source>
        <dbReference type="SAM" id="Phobius"/>
    </source>
</evidence>
<dbReference type="AlphaFoldDB" id="A0AA37JC41"/>
<sequence length="582" mass="67344">MKNASLKTKYVVVFLGAAMVSYALIFAFIYARTMRYEMSNLQHFLDNSMEQAKNFVESETKMVAYASDTLYYNRDVYLVLDGCVNETDRDPGQEYRYWSDISDFMKSLETGSIINVCIYAPDNYTYKDTSRNFLSLERLDPVFMEQMEGKGERAVWSAPYDFTMPLTGEEKRVVSLTRRVVQQDDYSKTFCVEQVSLPVAPINEILEKADSTERGCVYLVNQDNKLIGSSRRSMADNMDLDFFMEESGDGEDGWREVSKEKEIYMMNRMELENTGWTMAAVVPLRELRTKSRRVCDGLIWGLFPIMGAATCIIYFFAGSFSDRIKKLSFQMSHWRDQDVVQEVSTDPDDEVGKLGREYKEMRREIDELIQQKYESGIAIKDAELKALQAQINPHFLYNTLDLINWEAMERDAPEIGELVQMLARYYKSVLRKGFDTVSLRHEIEHIVTYVKIQNFRFDGRIHLTVEIPEELMDKKMLKLTLQPIVENSISHGISADEEGEESITVRARVEEEDLIIEVEDDGKGMTKEQLENILKVDENNSHYAVFNIHDRIRLKYGEGYGLRYESTVGKGTTVTIRIKTQP</sequence>
<dbReference type="InterPro" id="IPR050640">
    <property type="entry name" value="Bact_2-comp_sensor_kinase"/>
</dbReference>
<dbReference type="GO" id="GO:0000155">
    <property type="term" value="F:phosphorelay sensor kinase activity"/>
    <property type="evidence" value="ECO:0007669"/>
    <property type="project" value="InterPro"/>
</dbReference>
<keyword evidence="1" id="KW-1133">Transmembrane helix</keyword>
<organism evidence="3 4">
    <name type="scientific">Hungatella hathewayi</name>
    <dbReference type="NCBI Taxonomy" id="154046"/>
    <lineage>
        <taxon>Bacteria</taxon>
        <taxon>Bacillati</taxon>
        <taxon>Bacillota</taxon>
        <taxon>Clostridia</taxon>
        <taxon>Lachnospirales</taxon>
        <taxon>Lachnospiraceae</taxon>
        <taxon>Hungatella</taxon>
    </lineage>
</organism>
<evidence type="ECO:0000259" key="2">
    <source>
        <dbReference type="SMART" id="SM00387"/>
    </source>
</evidence>
<dbReference type="InterPro" id="IPR036890">
    <property type="entry name" value="HATPase_C_sf"/>
</dbReference>
<accession>A0AA37JC41</accession>
<dbReference type="InterPro" id="IPR010559">
    <property type="entry name" value="Sig_transdc_His_kin_internal"/>
</dbReference>
<dbReference type="Pfam" id="PF06580">
    <property type="entry name" value="His_kinase"/>
    <property type="match status" value="1"/>
</dbReference>
<dbReference type="EMBL" id="BQNJ01000001">
    <property type="protein sequence ID" value="GKG98860.1"/>
    <property type="molecule type" value="Genomic_DNA"/>
</dbReference>
<dbReference type="Pfam" id="PF02518">
    <property type="entry name" value="HATPase_c"/>
    <property type="match status" value="1"/>
</dbReference>
<feature type="transmembrane region" description="Helical" evidence="1">
    <location>
        <begin position="12"/>
        <end position="31"/>
    </location>
</feature>
<reference evidence="3" key="1">
    <citation type="submission" date="2022-01" db="EMBL/GenBank/DDBJ databases">
        <title>Novel bile acid biosynthetic pathways are enriched in the microbiome of centenarians.</title>
        <authorList>
            <person name="Sato Y."/>
            <person name="Atarashi K."/>
            <person name="Plichta R.D."/>
            <person name="Arai Y."/>
            <person name="Sasajima S."/>
            <person name="Kearney M.S."/>
            <person name="Suda W."/>
            <person name="Takeshita K."/>
            <person name="Sasaki T."/>
            <person name="Okamoto S."/>
            <person name="Skelly N.A."/>
            <person name="Okamura Y."/>
            <person name="Vlamakis H."/>
            <person name="Li Y."/>
            <person name="Tanoue T."/>
            <person name="Takei H."/>
            <person name="Nittono H."/>
            <person name="Narushima S."/>
            <person name="Irie J."/>
            <person name="Itoh H."/>
            <person name="Moriya K."/>
            <person name="Sugiura Y."/>
            <person name="Suematsu M."/>
            <person name="Moritoki N."/>
            <person name="Shibata S."/>
            <person name="Littman R.D."/>
            <person name="Fischbach A.M."/>
            <person name="Uwamino Y."/>
            <person name="Inoue T."/>
            <person name="Honda A."/>
            <person name="Hattori M."/>
            <person name="Murai T."/>
            <person name="Xavier J.R."/>
            <person name="Hirose N."/>
            <person name="Honda K."/>
        </authorList>
    </citation>
    <scope>NUCLEOTIDE SEQUENCE</scope>
    <source>
        <strain evidence="3">CE91-St55</strain>
    </source>
</reference>
<dbReference type="Gene3D" id="3.30.450.20">
    <property type="entry name" value="PAS domain"/>
    <property type="match status" value="2"/>
</dbReference>
<evidence type="ECO:0000313" key="3">
    <source>
        <dbReference type="EMBL" id="GKG98860.1"/>
    </source>
</evidence>
<protein>
    <recommendedName>
        <fullName evidence="2">Histidine kinase/HSP90-like ATPase domain-containing protein</fullName>
    </recommendedName>
</protein>
<dbReference type="InterPro" id="IPR003594">
    <property type="entry name" value="HATPase_dom"/>
</dbReference>
<evidence type="ECO:0000313" key="4">
    <source>
        <dbReference type="Proteomes" id="UP001055091"/>
    </source>
</evidence>
<name>A0AA37JC41_9FIRM</name>
<dbReference type="SUPFAM" id="SSF55874">
    <property type="entry name" value="ATPase domain of HSP90 chaperone/DNA topoisomerase II/histidine kinase"/>
    <property type="match status" value="1"/>
</dbReference>
<dbReference type="RefSeq" id="WP_244052360.1">
    <property type="nucleotide sequence ID" value="NZ_BQNJ01000001.1"/>
</dbReference>
<dbReference type="SMART" id="SM00387">
    <property type="entry name" value="HATPase_c"/>
    <property type="match status" value="1"/>
</dbReference>
<proteinExistence type="predicted"/>
<dbReference type="Gene3D" id="3.30.565.10">
    <property type="entry name" value="Histidine kinase-like ATPase, C-terminal domain"/>
    <property type="match status" value="1"/>
</dbReference>
<keyword evidence="1" id="KW-0472">Membrane</keyword>
<gene>
    <name evidence="3" type="ORF">CE91St55_08420</name>
</gene>
<dbReference type="PANTHER" id="PTHR34220">
    <property type="entry name" value="SENSOR HISTIDINE KINASE YPDA"/>
    <property type="match status" value="1"/>
</dbReference>
<dbReference type="PANTHER" id="PTHR34220:SF7">
    <property type="entry name" value="SENSOR HISTIDINE KINASE YPDA"/>
    <property type="match status" value="1"/>
</dbReference>
<keyword evidence="1" id="KW-0812">Transmembrane</keyword>
<feature type="domain" description="Histidine kinase/HSP90-like ATPase" evidence="2">
    <location>
        <begin position="472"/>
        <end position="582"/>
    </location>
</feature>
<dbReference type="Gene3D" id="6.10.340.10">
    <property type="match status" value="1"/>
</dbReference>
<dbReference type="GO" id="GO:0016020">
    <property type="term" value="C:membrane"/>
    <property type="evidence" value="ECO:0007669"/>
    <property type="project" value="InterPro"/>
</dbReference>